<comment type="cofactor">
    <cofactor evidence="1">
        <name>pyridoxal 5'-phosphate</name>
        <dbReference type="ChEBI" id="CHEBI:597326"/>
    </cofactor>
</comment>
<dbReference type="CDD" id="cd00430">
    <property type="entry name" value="PLPDE_III_AR"/>
    <property type="match status" value="1"/>
</dbReference>
<dbReference type="PANTHER" id="PTHR30511:SF0">
    <property type="entry name" value="ALANINE RACEMASE, CATABOLIC-RELATED"/>
    <property type="match status" value="1"/>
</dbReference>
<keyword evidence="2" id="KW-0663">Pyridoxal phosphate</keyword>
<dbReference type="InterPro" id="IPR011079">
    <property type="entry name" value="Ala_racemase_C"/>
</dbReference>
<dbReference type="SUPFAM" id="SSF51419">
    <property type="entry name" value="PLP-binding barrel"/>
    <property type="match status" value="1"/>
</dbReference>
<dbReference type="InterPro" id="IPR000821">
    <property type="entry name" value="Ala_racemase"/>
</dbReference>
<reference evidence="6" key="1">
    <citation type="submission" date="2025-08" db="UniProtKB">
        <authorList>
            <consortium name="RefSeq"/>
        </authorList>
    </citation>
    <scope>IDENTIFICATION</scope>
</reference>
<dbReference type="InterPro" id="IPR009006">
    <property type="entry name" value="Ala_racemase/Decarboxylase_C"/>
</dbReference>
<dbReference type="Gene3D" id="3.20.20.10">
    <property type="entry name" value="Alanine racemase"/>
    <property type="match status" value="1"/>
</dbReference>
<feature type="domain" description="Alanine racemase C-terminal" evidence="4">
    <location>
        <begin position="316"/>
        <end position="443"/>
    </location>
</feature>
<dbReference type="Gene3D" id="2.40.37.10">
    <property type="entry name" value="Lyase, Ornithine Decarboxylase, Chain A, domain 1"/>
    <property type="match status" value="1"/>
</dbReference>
<dbReference type="NCBIfam" id="TIGR00492">
    <property type="entry name" value="alr"/>
    <property type="match status" value="1"/>
</dbReference>
<evidence type="ECO:0000256" key="1">
    <source>
        <dbReference type="ARBA" id="ARBA00001933"/>
    </source>
</evidence>
<evidence type="ECO:0000256" key="3">
    <source>
        <dbReference type="ARBA" id="ARBA00023235"/>
    </source>
</evidence>
<keyword evidence="3" id="KW-0413">Isomerase</keyword>
<dbReference type="Pfam" id="PF01168">
    <property type="entry name" value="Ala_racemase_N"/>
    <property type="match status" value="1"/>
</dbReference>
<evidence type="ECO:0000256" key="2">
    <source>
        <dbReference type="ARBA" id="ARBA00022898"/>
    </source>
</evidence>
<evidence type="ECO:0000259" key="4">
    <source>
        <dbReference type="SMART" id="SM01005"/>
    </source>
</evidence>
<dbReference type="InterPro" id="IPR020622">
    <property type="entry name" value="Ala_racemase_pyridoxalP-BS"/>
</dbReference>
<sequence length="458" mass="50471">MLGHAKCSLLRRLFRMPSELKQLSQHIPAAAGVPVRGMQQNVHSKRKPFHLEEPKIRSEFDLAGRSTYLRVNVEAIWHNIKTLKSRCSDHTEVIAVVKGNAYGHGSVGVCKYLRKCGIRHFAVATALEGRELREHGMDGLIQVFGNCMPEDINGMLAYGLTPTSTSIGFLNEWAFRSGLARSSGIPLCVGENDFHPQVIVKVDSGMSRNGCQIEELPALMEACDSQDIPVHSIMTHFAQSWDDPEFTQGQLDKFLKAAAPFRSRGIKVHAANSAAIIKGYGTDLDYVRPGISMYGLAPDGTKETASAMQSLGFKPAVSWIARPVDIKLLQPGRAVGYDQTHRVKKPEWIATFSFGYADGYNRLLSGSGCLTDEQGNAFPVVGRVSMDAITAKVDENVTQDTVFHVIRNDYTSPNSASNMADTLRTIPYEIGTSLAARLPRLFVTSDDDFSQEKPDVYY</sequence>
<dbReference type="RefSeq" id="XP_035824918.1">
    <property type="nucleotide sequence ID" value="XM_035969025.1"/>
</dbReference>
<proteinExistence type="predicted"/>
<evidence type="ECO:0000313" key="6">
    <source>
        <dbReference type="RefSeq" id="XP_035824918.1"/>
    </source>
</evidence>
<keyword evidence="5" id="KW-1185">Reference proteome</keyword>
<dbReference type="InterPro" id="IPR029066">
    <property type="entry name" value="PLP-binding_barrel"/>
</dbReference>
<accession>A0ABM1VR76</accession>
<dbReference type="PANTHER" id="PTHR30511">
    <property type="entry name" value="ALANINE RACEMASE"/>
    <property type="match status" value="1"/>
</dbReference>
<protein>
    <submittedName>
        <fullName evidence="6">Alanine racemase</fullName>
    </submittedName>
</protein>
<dbReference type="PRINTS" id="PR00992">
    <property type="entry name" value="ALARACEMASE"/>
</dbReference>
<evidence type="ECO:0000313" key="5">
    <source>
        <dbReference type="Proteomes" id="UP000694888"/>
    </source>
</evidence>
<dbReference type="PROSITE" id="PS00395">
    <property type="entry name" value="ALANINE_RACEMASE"/>
    <property type="match status" value="1"/>
</dbReference>
<dbReference type="Pfam" id="PF00842">
    <property type="entry name" value="Ala_racemase_C"/>
    <property type="match status" value="1"/>
</dbReference>
<organism evidence="5 6">
    <name type="scientific">Aplysia californica</name>
    <name type="common">California sea hare</name>
    <dbReference type="NCBI Taxonomy" id="6500"/>
    <lineage>
        <taxon>Eukaryota</taxon>
        <taxon>Metazoa</taxon>
        <taxon>Spiralia</taxon>
        <taxon>Lophotrochozoa</taxon>
        <taxon>Mollusca</taxon>
        <taxon>Gastropoda</taxon>
        <taxon>Heterobranchia</taxon>
        <taxon>Euthyneura</taxon>
        <taxon>Tectipleura</taxon>
        <taxon>Aplysiida</taxon>
        <taxon>Aplysioidea</taxon>
        <taxon>Aplysiidae</taxon>
        <taxon>Aplysia</taxon>
    </lineage>
</organism>
<name>A0ABM1VR76_APLCA</name>
<dbReference type="InterPro" id="IPR001608">
    <property type="entry name" value="Ala_racemase_N"/>
</dbReference>
<dbReference type="GeneID" id="101861881"/>
<dbReference type="Proteomes" id="UP000694888">
    <property type="component" value="Unplaced"/>
</dbReference>
<gene>
    <name evidence="6" type="primary">LOC101861881</name>
</gene>
<dbReference type="SUPFAM" id="SSF50621">
    <property type="entry name" value="Alanine racemase C-terminal domain-like"/>
    <property type="match status" value="1"/>
</dbReference>
<dbReference type="SMART" id="SM01005">
    <property type="entry name" value="Ala_racemase_C"/>
    <property type="match status" value="1"/>
</dbReference>